<organism evidence="1 2">
    <name type="scientific">Pseudodonghicola xiamenensis</name>
    <dbReference type="NCBI Taxonomy" id="337702"/>
    <lineage>
        <taxon>Bacteria</taxon>
        <taxon>Pseudomonadati</taxon>
        <taxon>Pseudomonadota</taxon>
        <taxon>Alphaproteobacteria</taxon>
        <taxon>Rhodobacterales</taxon>
        <taxon>Paracoccaceae</taxon>
        <taxon>Pseudodonghicola</taxon>
    </lineage>
</organism>
<dbReference type="Proteomes" id="UP000611500">
    <property type="component" value="Unassembled WGS sequence"/>
</dbReference>
<sequence>MKRGVGPGGVSILPASVLRGGAIVRGLIGNGDVGVHPAPDHVSSGSGARVPGRRGRFWLWVKMPLLAKCMSQAKRIE</sequence>
<gene>
    <name evidence="1" type="ORF">GCM10010961_28110</name>
</gene>
<name>A0A8J3MDB7_9RHOB</name>
<reference evidence="1" key="2">
    <citation type="submission" date="2020-09" db="EMBL/GenBank/DDBJ databases">
        <authorList>
            <person name="Sun Q."/>
            <person name="Zhou Y."/>
        </authorList>
    </citation>
    <scope>NUCLEOTIDE SEQUENCE</scope>
    <source>
        <strain evidence="1">CGMCC 1.7081</strain>
    </source>
</reference>
<dbReference type="EMBL" id="BNAP01000013">
    <property type="protein sequence ID" value="GHG94826.1"/>
    <property type="molecule type" value="Genomic_DNA"/>
</dbReference>
<dbReference type="AlphaFoldDB" id="A0A8J3MDB7"/>
<protein>
    <submittedName>
        <fullName evidence="1">Uncharacterized protein</fullName>
    </submittedName>
</protein>
<accession>A0A8J3MDB7</accession>
<reference evidence="1" key="1">
    <citation type="journal article" date="2014" name="Int. J. Syst. Evol. Microbiol.">
        <title>Complete genome sequence of Corynebacterium casei LMG S-19264T (=DSM 44701T), isolated from a smear-ripened cheese.</title>
        <authorList>
            <consortium name="US DOE Joint Genome Institute (JGI-PGF)"/>
            <person name="Walter F."/>
            <person name="Albersmeier A."/>
            <person name="Kalinowski J."/>
            <person name="Ruckert C."/>
        </authorList>
    </citation>
    <scope>NUCLEOTIDE SEQUENCE</scope>
    <source>
        <strain evidence="1">CGMCC 1.7081</strain>
    </source>
</reference>
<evidence type="ECO:0000313" key="2">
    <source>
        <dbReference type="Proteomes" id="UP000611500"/>
    </source>
</evidence>
<proteinExistence type="predicted"/>
<comment type="caution">
    <text evidence="1">The sequence shown here is derived from an EMBL/GenBank/DDBJ whole genome shotgun (WGS) entry which is preliminary data.</text>
</comment>
<keyword evidence="2" id="KW-1185">Reference proteome</keyword>
<evidence type="ECO:0000313" key="1">
    <source>
        <dbReference type="EMBL" id="GHG94826.1"/>
    </source>
</evidence>